<dbReference type="InterPro" id="IPR012340">
    <property type="entry name" value="NA-bd_OB-fold"/>
</dbReference>
<dbReference type="Gene3D" id="2.40.50.140">
    <property type="entry name" value="Nucleic acid-binding proteins"/>
    <property type="match status" value="1"/>
</dbReference>
<dbReference type="GO" id="GO:0008310">
    <property type="term" value="F:single-stranded DNA 3'-5' DNA exonuclease activity"/>
    <property type="evidence" value="ECO:0007669"/>
    <property type="project" value="TreeGrafter"/>
</dbReference>
<sequence length="525" mass="58607">MSTFSIQAFYKKELPTLSETASAIGWPLKDDGFTQAEIDAGHNPLDRPWNPSEDYEEVYIGDIQPGPTRIRFTGRIVNYAPALLDYKNTYSRPAHQLIVTDDTGAIGVRLIPIGIPVSLLVIGQLVTVWASWAGTAAGSNHGNTPFVTMYTPINPADVGTKQFIQFLSNTPENQRLCRVPLEYDYHGQQPKLLPGLMTLGQYLKTGHDTRGARIIVCIKGIGARKRIIMQERTKEAELVEVSVYDDTASCVLTLWEDKANSAKLWKPNETILLLTSPKFVPPQDKEQMPSSARISLNYNTLVDVDPNFHDASWLREWVTNRVKKEGVYVPFPEGIWNREEAINGPVRPLFTLAEVDDFARADPATDFTGKLNLTILGINLLEFHRRKMMFCIECCGVPLYANQPSATCKNCMKQHTLVLNARVMGTLADETGCITQGKLVWSDQAWGELFFPAIESSTASPVPETADKTKKSPASTALAGSWRELTTMGINGLRMLEEQILYARFTLTFGWSPFVERLCVLGVEW</sequence>
<organism evidence="1 2">
    <name type="scientific">Colletotrichum tofieldiae</name>
    <dbReference type="NCBI Taxonomy" id="708197"/>
    <lineage>
        <taxon>Eukaryota</taxon>
        <taxon>Fungi</taxon>
        <taxon>Dikarya</taxon>
        <taxon>Ascomycota</taxon>
        <taxon>Pezizomycotina</taxon>
        <taxon>Sordariomycetes</taxon>
        <taxon>Hypocreomycetidae</taxon>
        <taxon>Glomerellales</taxon>
        <taxon>Glomerellaceae</taxon>
        <taxon>Colletotrichum</taxon>
        <taxon>Colletotrichum spaethianum species complex</taxon>
    </lineage>
</organism>
<dbReference type="PANTHER" id="PTHR21166">
    <property type="entry name" value="CELL DIVISION CONTROL PROTEIN 24 OB DOMAIN-CONTAINING PROTEIN-RELATED"/>
    <property type="match status" value="1"/>
</dbReference>
<evidence type="ECO:0000313" key="1">
    <source>
        <dbReference type="EMBL" id="KZL76136.1"/>
    </source>
</evidence>
<comment type="caution">
    <text evidence="1">The sequence shown here is derived from an EMBL/GenBank/DDBJ whole genome shotgun (WGS) entry which is preliminary data.</text>
</comment>
<reference evidence="1 2" key="1">
    <citation type="submission" date="2015-06" db="EMBL/GenBank/DDBJ databases">
        <title>Survival trade-offs in plant roots during colonization by closely related pathogenic and mutualistic fungi.</title>
        <authorList>
            <person name="Hacquard S."/>
            <person name="Kracher B."/>
            <person name="Hiruma K."/>
            <person name="Weinman A."/>
            <person name="Muench P."/>
            <person name="Garrido Oter R."/>
            <person name="Ver Loren van Themaat E."/>
            <person name="Dallerey J.-F."/>
            <person name="Damm U."/>
            <person name="Henrissat B."/>
            <person name="Lespinet O."/>
            <person name="Thon M."/>
            <person name="Kemen E."/>
            <person name="McHardy A.C."/>
            <person name="Schulze-Lefert P."/>
            <person name="O'Connell R.J."/>
        </authorList>
    </citation>
    <scope>NUCLEOTIDE SEQUENCE [LARGE SCALE GENOMIC DNA]</scope>
    <source>
        <strain evidence="1 2">0861</strain>
    </source>
</reference>
<dbReference type="AlphaFoldDB" id="A0A166WZL6"/>
<evidence type="ECO:0000313" key="2">
    <source>
        <dbReference type="Proteomes" id="UP000076552"/>
    </source>
</evidence>
<dbReference type="Proteomes" id="UP000076552">
    <property type="component" value="Unassembled WGS sequence"/>
</dbReference>
<dbReference type="SUPFAM" id="SSF50249">
    <property type="entry name" value="Nucleic acid-binding proteins"/>
    <property type="match status" value="1"/>
</dbReference>
<keyword evidence="2" id="KW-1185">Reference proteome</keyword>
<proteinExistence type="predicted"/>
<name>A0A166WZL6_9PEZI</name>
<dbReference type="PANTHER" id="PTHR21166:SF2">
    <property type="entry name" value="CELL DIVISION CONTROL PROTEIN 24 OB DOMAIN-CONTAINING PROTEIN-RELATED"/>
    <property type="match status" value="1"/>
</dbReference>
<dbReference type="STRING" id="708197.A0A166WZL6"/>
<dbReference type="EMBL" id="LFIV01000017">
    <property type="protein sequence ID" value="KZL76136.1"/>
    <property type="molecule type" value="Genomic_DNA"/>
</dbReference>
<dbReference type="GO" id="GO:0003697">
    <property type="term" value="F:single-stranded DNA binding"/>
    <property type="evidence" value="ECO:0007669"/>
    <property type="project" value="TreeGrafter"/>
</dbReference>
<protein>
    <submittedName>
        <fullName evidence="1">Nucleic acid-binding protein</fullName>
    </submittedName>
</protein>
<gene>
    <name evidence="1" type="ORF">CT0861_00475</name>
</gene>
<dbReference type="GO" id="GO:0000712">
    <property type="term" value="P:resolution of meiotic recombination intermediates"/>
    <property type="evidence" value="ECO:0007669"/>
    <property type="project" value="TreeGrafter"/>
</dbReference>
<dbReference type="InterPro" id="IPR052469">
    <property type="entry name" value="MEIOB"/>
</dbReference>
<accession>A0A166WZL6</accession>